<accession>A0ABS0XL94</accession>
<proteinExistence type="predicted"/>
<evidence type="ECO:0000313" key="1">
    <source>
        <dbReference type="EMBL" id="MBJ6120787.1"/>
    </source>
</evidence>
<protein>
    <submittedName>
        <fullName evidence="1">Uncharacterized protein</fullName>
    </submittedName>
</protein>
<dbReference type="RefSeq" id="WP_199034890.1">
    <property type="nucleotide sequence ID" value="NZ_JAELXS010000001.1"/>
</dbReference>
<keyword evidence="2" id="KW-1185">Reference proteome</keyword>
<sequence length="91" mass="9111">MAIIALVVVTMWPPVSGNMLLVPMTGGDANQVARVALAGGAALVGAGPFRGSMVVTGNRSRIEREIMSWNIVVLAAPPAGCGTGRAPGALA</sequence>
<comment type="caution">
    <text evidence="1">The sequence shown here is derived from an EMBL/GenBank/DDBJ whole genome shotgun (WGS) entry which is preliminary data.</text>
</comment>
<organism evidence="1 2">
    <name type="scientific">Sphingomonas mollis</name>
    <dbReference type="NCBI Taxonomy" id="2795726"/>
    <lineage>
        <taxon>Bacteria</taxon>
        <taxon>Pseudomonadati</taxon>
        <taxon>Pseudomonadota</taxon>
        <taxon>Alphaproteobacteria</taxon>
        <taxon>Sphingomonadales</taxon>
        <taxon>Sphingomonadaceae</taxon>
        <taxon>Sphingomonas</taxon>
    </lineage>
</organism>
<reference evidence="2" key="1">
    <citation type="submission" date="2020-12" db="EMBL/GenBank/DDBJ databases">
        <title>Hymenobacter sp.</title>
        <authorList>
            <person name="Kim M.K."/>
        </authorList>
    </citation>
    <scope>NUCLEOTIDE SEQUENCE [LARGE SCALE GENOMIC DNA]</scope>
    <source>
        <strain evidence="2">BT553</strain>
    </source>
</reference>
<evidence type="ECO:0000313" key="2">
    <source>
        <dbReference type="Proteomes" id="UP000640426"/>
    </source>
</evidence>
<dbReference type="Proteomes" id="UP000640426">
    <property type="component" value="Unassembled WGS sequence"/>
</dbReference>
<dbReference type="EMBL" id="JAELXS010000001">
    <property type="protein sequence ID" value="MBJ6120787.1"/>
    <property type="molecule type" value="Genomic_DNA"/>
</dbReference>
<gene>
    <name evidence="1" type="ORF">JAO74_03160</name>
</gene>
<name>A0ABS0XL94_9SPHN</name>